<dbReference type="InterPro" id="IPR025334">
    <property type="entry name" value="DUF4240"/>
</dbReference>
<reference evidence="2 3" key="1">
    <citation type="submission" date="2022-10" db="EMBL/GenBank/DDBJ databases">
        <title>Chitinophaga nivalis PC15 sp. nov., isolated from Pyeongchang county, South Korea.</title>
        <authorList>
            <person name="Trinh H.N."/>
        </authorList>
    </citation>
    <scope>NUCLEOTIDE SEQUENCE [LARGE SCALE GENOMIC DNA]</scope>
    <source>
        <strain evidence="2 3">PC14</strain>
    </source>
</reference>
<accession>A0ABT3IS47</accession>
<proteinExistence type="predicted"/>
<keyword evidence="3" id="KW-1185">Reference proteome</keyword>
<evidence type="ECO:0000313" key="2">
    <source>
        <dbReference type="EMBL" id="MCW3486534.1"/>
    </source>
</evidence>
<sequence length="164" mass="18872">MQTPMDETIFWQIIESAWLDTPALASFRATVLATNDATLMLMISDHLYQEIALGIKQRLLALDKTALTRFIHLMEEKLYHLDRDEIHEYTDGSEEGFLYCRCFIIGMGQAYYKMIDESPAKATPDVEAEIIGFIGYDVYEEKFGETFHRHSIYNIASGSNNKGW</sequence>
<name>A0ABT3IS47_9BACT</name>
<evidence type="ECO:0000259" key="1">
    <source>
        <dbReference type="Pfam" id="PF14024"/>
    </source>
</evidence>
<feature type="domain" description="DUF4240" evidence="1">
    <location>
        <begin position="5"/>
        <end position="124"/>
    </location>
</feature>
<evidence type="ECO:0000313" key="3">
    <source>
        <dbReference type="Proteomes" id="UP001207742"/>
    </source>
</evidence>
<dbReference type="Proteomes" id="UP001207742">
    <property type="component" value="Unassembled WGS sequence"/>
</dbReference>
<protein>
    <submittedName>
        <fullName evidence="2">DUF4240 domain-containing protein</fullName>
    </submittedName>
</protein>
<organism evidence="2 3">
    <name type="scientific">Chitinophaga nivalis</name>
    <dbReference type="NCBI Taxonomy" id="2991709"/>
    <lineage>
        <taxon>Bacteria</taxon>
        <taxon>Pseudomonadati</taxon>
        <taxon>Bacteroidota</taxon>
        <taxon>Chitinophagia</taxon>
        <taxon>Chitinophagales</taxon>
        <taxon>Chitinophagaceae</taxon>
        <taxon>Chitinophaga</taxon>
    </lineage>
</organism>
<comment type="caution">
    <text evidence="2">The sequence shown here is derived from an EMBL/GenBank/DDBJ whole genome shotgun (WGS) entry which is preliminary data.</text>
</comment>
<dbReference type="Pfam" id="PF14024">
    <property type="entry name" value="DUF4240"/>
    <property type="match status" value="1"/>
</dbReference>
<dbReference type="RefSeq" id="WP_264733350.1">
    <property type="nucleotide sequence ID" value="NZ_JAPDNR010000001.1"/>
</dbReference>
<gene>
    <name evidence="2" type="ORF">OL497_21710</name>
</gene>
<dbReference type="EMBL" id="JAPDNS010000002">
    <property type="protein sequence ID" value="MCW3486534.1"/>
    <property type="molecule type" value="Genomic_DNA"/>
</dbReference>